<dbReference type="EMBL" id="OQ709222">
    <property type="protein sequence ID" value="WGH21987.1"/>
    <property type="molecule type" value="Genomic_DNA"/>
</dbReference>
<evidence type="ECO:0000313" key="1">
    <source>
        <dbReference type="EMBL" id="WGH21987.1"/>
    </source>
</evidence>
<gene>
    <name evidence="1" type="primary">106</name>
    <name evidence="1" type="ORF">SEA_TROGGLEHUMPER_106</name>
</gene>
<sequence>MATRVIYKLEENGDILAAFPSLVGTRSPNTCQVFTASGEHAHAQVDYVKALRPVTLTDARELHNILIARGYELVVVHDFTRADLVARIKQLSAAHPEGEIQS</sequence>
<proteinExistence type="predicted"/>
<reference evidence="1" key="1">
    <citation type="submission" date="2023-03" db="EMBL/GenBank/DDBJ databases">
        <authorList>
            <person name="Aguilar E."/>
            <person name="Antigua R."/>
            <person name="Antonino C."/>
            <person name="Bisram R."/>
            <person name="Chen J."/>
            <person name="Davilmar B."/>
            <person name="Del R.K."/>
            <person name="Germosen J."/>
            <person name="Hernandez J."/>
            <person name="Kelloggs L."/>
            <person name="Lema C."/>
            <person name="Li J."/>
            <person name="Melendez A."/>
            <person name="Mohammed I."/>
            <person name="Ryan A."/>
            <person name="Singh S."/>
            <person name="Tariq H."/>
            <person name="Golebiewska U.P."/>
            <person name="Russell D.A."/>
            <person name="Jacobs-Sera D."/>
            <person name="Hatfull G.F."/>
        </authorList>
    </citation>
    <scope>NUCLEOTIDE SEQUENCE</scope>
</reference>
<protein>
    <submittedName>
        <fullName evidence="1">Uncharacterized protein</fullName>
    </submittedName>
</protein>
<evidence type="ECO:0000313" key="2">
    <source>
        <dbReference type="Proteomes" id="UP001242841"/>
    </source>
</evidence>
<organism evidence="1 2">
    <name type="scientific">Rhodococcus phage Trogglehumper</name>
    <dbReference type="NCBI Taxonomy" id="3038381"/>
    <lineage>
        <taxon>Viruses</taxon>
        <taxon>Duplodnaviria</taxon>
        <taxon>Heunggongvirae</taxon>
        <taxon>Uroviricota</taxon>
        <taxon>Caudoviricetes</taxon>
        <taxon>Caudoviricetes incertae sedis</taxon>
        <taxon>Trogglehumpervirus</taxon>
        <taxon>Trogglehumpervirus trogglehumper</taxon>
    </lineage>
</organism>
<keyword evidence="2" id="KW-1185">Reference proteome</keyword>
<dbReference type="Proteomes" id="UP001242841">
    <property type="component" value="Segment"/>
</dbReference>
<accession>A0AAF0GL48</accession>
<name>A0AAF0GL48_9CAUD</name>